<comment type="pathway">
    <text evidence="9">Carotenoid biosynthesis; staphyloxanthin biosynthesis; staphyloxanthin from farnesyl diphosphate: step 5/5.</text>
</comment>
<dbReference type="RefSeq" id="WP_143483622.1">
    <property type="nucleotide sequence ID" value="NZ_PDJC01000001.1"/>
</dbReference>
<dbReference type="AlphaFoldDB" id="A0A2A9CTB9"/>
<evidence type="ECO:0000256" key="6">
    <source>
        <dbReference type="ARBA" id="ARBA00022989"/>
    </source>
</evidence>
<feature type="transmembrane region" description="Helical" evidence="13">
    <location>
        <begin position="7"/>
        <end position="26"/>
    </location>
</feature>
<organism evidence="14 15">
    <name type="scientific">Propionicimonas paludicola</name>
    <dbReference type="NCBI Taxonomy" id="185243"/>
    <lineage>
        <taxon>Bacteria</taxon>
        <taxon>Bacillati</taxon>
        <taxon>Actinomycetota</taxon>
        <taxon>Actinomycetes</taxon>
        <taxon>Propionibacteriales</taxon>
        <taxon>Nocardioidaceae</taxon>
        <taxon>Propionicimonas</taxon>
    </lineage>
</organism>
<accession>A0A2A9CTB9</accession>
<evidence type="ECO:0000256" key="4">
    <source>
        <dbReference type="ARBA" id="ARBA00022692"/>
    </source>
</evidence>
<keyword evidence="7 13" id="KW-0472">Membrane</keyword>
<keyword evidence="8 14" id="KW-0012">Acyltransferase</keyword>
<dbReference type="GO" id="GO:0016746">
    <property type="term" value="F:acyltransferase activity"/>
    <property type="evidence" value="ECO:0007669"/>
    <property type="project" value="UniProtKB-KW"/>
</dbReference>
<keyword evidence="3 14" id="KW-0808">Transferase</keyword>
<keyword evidence="15" id="KW-1185">Reference proteome</keyword>
<dbReference type="OrthoDB" id="3783432at2"/>
<evidence type="ECO:0000256" key="11">
    <source>
        <dbReference type="ARBA" id="ARBA00023667"/>
    </source>
</evidence>
<evidence type="ECO:0000256" key="2">
    <source>
        <dbReference type="ARBA" id="ARBA00022475"/>
    </source>
</evidence>
<evidence type="ECO:0000256" key="5">
    <source>
        <dbReference type="ARBA" id="ARBA00022729"/>
    </source>
</evidence>
<dbReference type="GO" id="GO:0005886">
    <property type="term" value="C:plasma membrane"/>
    <property type="evidence" value="ECO:0007669"/>
    <property type="project" value="UniProtKB-SubCell"/>
</dbReference>
<dbReference type="Pfam" id="PF18927">
    <property type="entry name" value="CrtO"/>
    <property type="match status" value="1"/>
</dbReference>
<comment type="subcellular location">
    <subcellularLocation>
        <location evidence="1">Cell membrane</location>
        <topology evidence="1">Single-pass membrane protein</topology>
    </subcellularLocation>
</comment>
<sequence>MFSMFDQLFWFNFMLYWAGTVVRIVIDPYLPASWFDPERPVYRTRNWEEHGRIYRRLQIDRWKDRLPAFTRRGSMSKKRLLTSDPEYLGEFVVATCRAESHHVRAVLSVVVMKLWTPLPSWLFVFAIALTGNLPFILIQRYNRPRLQRALEAARRRSVGELYGGSWQPNPA</sequence>
<evidence type="ECO:0000313" key="14">
    <source>
        <dbReference type="EMBL" id="PFG17411.1"/>
    </source>
</evidence>
<comment type="caution">
    <text evidence="14">The sequence shown here is derived from an EMBL/GenBank/DDBJ whole genome shotgun (WGS) entry which is preliminary data.</text>
</comment>
<evidence type="ECO:0000256" key="7">
    <source>
        <dbReference type="ARBA" id="ARBA00023136"/>
    </source>
</evidence>
<evidence type="ECO:0000256" key="9">
    <source>
        <dbReference type="ARBA" id="ARBA00023588"/>
    </source>
</evidence>
<evidence type="ECO:0000313" key="15">
    <source>
        <dbReference type="Proteomes" id="UP000226079"/>
    </source>
</evidence>
<evidence type="ECO:0000256" key="10">
    <source>
        <dbReference type="ARBA" id="ARBA00023603"/>
    </source>
</evidence>
<evidence type="ECO:0000256" key="12">
    <source>
        <dbReference type="ARBA" id="ARBA00025324"/>
    </source>
</evidence>
<comment type="similarity">
    <text evidence="10">Belongs to the acyltransferase CrtO family.</text>
</comment>
<dbReference type="InterPro" id="IPR044021">
    <property type="entry name" value="CrtO"/>
</dbReference>
<keyword evidence="5" id="KW-0732">Signal</keyword>
<keyword evidence="4 13" id="KW-0812">Transmembrane</keyword>
<evidence type="ECO:0000256" key="13">
    <source>
        <dbReference type="SAM" id="Phobius"/>
    </source>
</evidence>
<evidence type="ECO:0000256" key="8">
    <source>
        <dbReference type="ARBA" id="ARBA00023315"/>
    </source>
</evidence>
<evidence type="ECO:0000256" key="1">
    <source>
        <dbReference type="ARBA" id="ARBA00004162"/>
    </source>
</evidence>
<name>A0A2A9CTB9_9ACTN</name>
<comment type="function">
    <text evidence="12">Catalyzes the acylation of glycosyl-4,4'-diaponeurosporenoate, i.e. the esterification of glucose at the C6'' position with the carboxyl group of the C(15) fatty acid 12-methyltetradecanoic acid, to yield staphyloxanthin. This is the last step in the biosynthesis of this orange pigment, present in most staphylococci strains.</text>
</comment>
<protein>
    <recommendedName>
        <fullName evidence="11">Glycosyl-4,4'-diaponeurosporenoate acyltransferase</fullName>
    </recommendedName>
</protein>
<keyword evidence="6 13" id="KW-1133">Transmembrane helix</keyword>
<gene>
    <name evidence="14" type="ORF">ATK74_1980</name>
</gene>
<feature type="transmembrane region" description="Helical" evidence="13">
    <location>
        <begin position="118"/>
        <end position="138"/>
    </location>
</feature>
<dbReference type="Proteomes" id="UP000226079">
    <property type="component" value="Unassembled WGS sequence"/>
</dbReference>
<dbReference type="EMBL" id="PDJC01000001">
    <property type="protein sequence ID" value="PFG17411.1"/>
    <property type="molecule type" value="Genomic_DNA"/>
</dbReference>
<reference evidence="14 15" key="1">
    <citation type="submission" date="2017-10" db="EMBL/GenBank/DDBJ databases">
        <title>Sequencing the genomes of 1000 actinobacteria strains.</title>
        <authorList>
            <person name="Klenk H.-P."/>
        </authorList>
    </citation>
    <scope>NUCLEOTIDE SEQUENCE [LARGE SCALE GENOMIC DNA]</scope>
    <source>
        <strain evidence="14 15">DSM 15597</strain>
    </source>
</reference>
<dbReference type="UniPathway" id="UPA00029">
    <property type="reaction ID" value="UER00560"/>
</dbReference>
<proteinExistence type="inferred from homology"/>
<keyword evidence="2" id="KW-1003">Cell membrane</keyword>
<evidence type="ECO:0000256" key="3">
    <source>
        <dbReference type="ARBA" id="ARBA00022679"/>
    </source>
</evidence>